<dbReference type="InterPro" id="IPR051828">
    <property type="entry name" value="HAD-like_hydrolase_domain"/>
</dbReference>
<dbReference type="Gene3D" id="1.10.150.720">
    <property type="entry name" value="Haloacid dehalogenase-like hydrolase"/>
    <property type="match status" value="1"/>
</dbReference>
<dbReference type="NCBIfam" id="TIGR01509">
    <property type="entry name" value="HAD-SF-IA-v3"/>
    <property type="match status" value="1"/>
</dbReference>
<reference evidence="3" key="1">
    <citation type="thesis" date="2020" institute="ProQuest LLC" country="789 East Eisenhower Parkway, Ann Arbor, MI, USA">
        <title>Comparative Genomics and Chromosome Evolution.</title>
        <authorList>
            <person name="Mudd A.B."/>
        </authorList>
    </citation>
    <scope>NUCLEOTIDE SEQUENCE</scope>
    <source>
        <strain evidence="3">Female2</strain>
        <tissue evidence="3">Blood</tissue>
    </source>
</reference>
<accession>A0A8T2JY92</accession>
<dbReference type="AlphaFoldDB" id="A0A8T2JY92"/>
<dbReference type="GO" id="GO:0005634">
    <property type="term" value="C:nucleus"/>
    <property type="evidence" value="ECO:0007669"/>
    <property type="project" value="TreeGrafter"/>
</dbReference>
<comment type="similarity">
    <text evidence="1">Belongs to the HAD-like hydrolase superfamily.</text>
</comment>
<evidence type="ECO:0000256" key="1">
    <source>
        <dbReference type="ARBA" id="ARBA00007958"/>
    </source>
</evidence>
<dbReference type="PANTHER" id="PTHR46191">
    <property type="match status" value="1"/>
</dbReference>
<dbReference type="InterPro" id="IPR044924">
    <property type="entry name" value="HAD-SF_hydro_IA_REG-2-like_cap"/>
</dbReference>
<evidence type="ECO:0000313" key="3">
    <source>
        <dbReference type="EMBL" id="KAG8447391.1"/>
    </source>
</evidence>
<dbReference type="NCBIfam" id="TIGR02252">
    <property type="entry name" value="DREG-2"/>
    <property type="match status" value="1"/>
</dbReference>
<dbReference type="SFLD" id="SFLDG01129">
    <property type="entry name" value="C1.5:_HAD__Beta-PGM__Phosphata"/>
    <property type="match status" value="1"/>
</dbReference>
<dbReference type="Proteomes" id="UP000812440">
    <property type="component" value="Chromosome 8_10"/>
</dbReference>
<dbReference type="SUPFAM" id="SSF56784">
    <property type="entry name" value="HAD-like"/>
    <property type="match status" value="1"/>
</dbReference>
<gene>
    <name evidence="3" type="ORF">GDO86_014748</name>
</gene>
<dbReference type="CDD" id="cd16415">
    <property type="entry name" value="HAD_dREG-2_like"/>
    <property type="match status" value="1"/>
</dbReference>
<dbReference type="Pfam" id="PF00702">
    <property type="entry name" value="Hydrolase"/>
    <property type="match status" value="1"/>
</dbReference>
<comment type="caution">
    <text evidence="3">The sequence shown here is derived from an EMBL/GenBank/DDBJ whole genome shotgun (WGS) entry which is preliminary data.</text>
</comment>
<organism evidence="3 4">
    <name type="scientific">Hymenochirus boettgeri</name>
    <name type="common">Congo dwarf clawed frog</name>
    <dbReference type="NCBI Taxonomy" id="247094"/>
    <lineage>
        <taxon>Eukaryota</taxon>
        <taxon>Metazoa</taxon>
        <taxon>Chordata</taxon>
        <taxon>Craniata</taxon>
        <taxon>Vertebrata</taxon>
        <taxon>Euteleostomi</taxon>
        <taxon>Amphibia</taxon>
        <taxon>Batrachia</taxon>
        <taxon>Anura</taxon>
        <taxon>Pipoidea</taxon>
        <taxon>Pipidae</taxon>
        <taxon>Pipinae</taxon>
        <taxon>Hymenochirus</taxon>
    </lineage>
</organism>
<dbReference type="InterPro" id="IPR023214">
    <property type="entry name" value="HAD_sf"/>
</dbReference>
<dbReference type="InterPro" id="IPR011949">
    <property type="entry name" value="HAD-SF_hydro_IA_REG-2-like"/>
</dbReference>
<proteinExistence type="inferred from homology"/>
<dbReference type="SFLD" id="SFLDG01135">
    <property type="entry name" value="C1.5.6:_HAD__Beta-PGM__Phospha"/>
    <property type="match status" value="1"/>
</dbReference>
<evidence type="ECO:0000313" key="4">
    <source>
        <dbReference type="Proteomes" id="UP000812440"/>
    </source>
</evidence>
<protein>
    <recommendedName>
        <fullName evidence="2">Haloacid dehalogenase-like hydrolase domain-containing protein 3</fullName>
    </recommendedName>
</protein>
<dbReference type="EMBL" id="JAACNH010000003">
    <property type="protein sequence ID" value="KAG8447391.1"/>
    <property type="molecule type" value="Genomic_DNA"/>
</dbReference>
<dbReference type="Gene3D" id="3.40.50.1000">
    <property type="entry name" value="HAD superfamily/HAD-like"/>
    <property type="match status" value="1"/>
</dbReference>
<keyword evidence="4" id="KW-1185">Reference proteome</keyword>
<name>A0A8T2JY92_9PIPI</name>
<dbReference type="InterPro" id="IPR006439">
    <property type="entry name" value="HAD-SF_hydro_IA"/>
</dbReference>
<dbReference type="SFLD" id="SFLDS00003">
    <property type="entry name" value="Haloacid_Dehalogenase"/>
    <property type="match status" value="1"/>
</dbReference>
<sequence length="241" mass="27538">MAVRLVTWDVKDTLLRLRLSVGQQYYAEAKKRGIRVDPDILERSFHDTYRSHCRLFPNYGMAQGMTSRQWWIDVVLQTFHQSGVHNASTVQPLAEQLYADFCTARNWAVIPGARETLKSCRNLGLRMGIISNFDRRLVEVLRQCHLDQYFEFVMTSESAGVAKPHPGIFCKALRLAKIDARQVVHVGDDYVNDYQAARMVGMDSYLLGVKNYSQDHGQDVPDGHVIESPQQLIPKLENALK</sequence>
<dbReference type="NCBIfam" id="TIGR01549">
    <property type="entry name" value="HAD-SF-IA-v1"/>
    <property type="match status" value="1"/>
</dbReference>
<dbReference type="PANTHER" id="PTHR46191:SF2">
    <property type="entry name" value="HALOACID DEHALOGENASE-LIKE HYDROLASE DOMAIN-CONTAINING PROTEIN 3"/>
    <property type="match status" value="1"/>
</dbReference>
<evidence type="ECO:0000256" key="2">
    <source>
        <dbReference type="ARBA" id="ARBA00015556"/>
    </source>
</evidence>
<dbReference type="OrthoDB" id="444127at2759"/>
<dbReference type="InterPro" id="IPR036412">
    <property type="entry name" value="HAD-like_sf"/>
</dbReference>